<dbReference type="AlphaFoldDB" id="A0A174P4P1"/>
<evidence type="ECO:0000313" key="4">
    <source>
        <dbReference type="Proteomes" id="UP000260759"/>
    </source>
</evidence>
<dbReference type="RefSeq" id="WP_005858670.1">
    <property type="nucleotide sequence ID" value="NZ_CAXSUA010000014.1"/>
</dbReference>
<evidence type="ECO:0000313" key="1">
    <source>
        <dbReference type="EMBL" id="CUP54491.1"/>
    </source>
</evidence>
<name>A0A174P4P1_BACUN</name>
<dbReference type="EMBL" id="QSVA01000018">
    <property type="protein sequence ID" value="RGN91349.1"/>
    <property type="molecule type" value="Genomic_DNA"/>
</dbReference>
<reference evidence="1 3" key="1">
    <citation type="submission" date="2015-09" db="EMBL/GenBank/DDBJ databases">
        <authorList>
            <consortium name="Pathogen Informatics"/>
        </authorList>
    </citation>
    <scope>NUCLEOTIDE SEQUENCE [LARGE SCALE GENOMIC DNA]</scope>
    <source>
        <strain evidence="1 3">2789STDY5834847</strain>
    </source>
</reference>
<dbReference type="EMBL" id="CZAF01000014">
    <property type="protein sequence ID" value="CUP54491.1"/>
    <property type="molecule type" value="Genomic_DNA"/>
</dbReference>
<proteinExistence type="predicted"/>
<evidence type="ECO:0000313" key="2">
    <source>
        <dbReference type="EMBL" id="RGN91349.1"/>
    </source>
</evidence>
<dbReference type="OrthoDB" id="6057991at2"/>
<dbReference type="GeneID" id="69591738"/>
<protein>
    <submittedName>
        <fullName evidence="1">Uncharacterized protein</fullName>
    </submittedName>
</protein>
<sequence>MKEERFIEEDFEGFLEDLIKSGRLDDKEAGIAKRMLDKGYDNLSDKQKYVFNKMIRNNSVEECQRCACDIPWSEMLEALDNGGYCNYCQHMMEKLENE</sequence>
<evidence type="ECO:0000313" key="3">
    <source>
        <dbReference type="Proteomes" id="UP000095614"/>
    </source>
</evidence>
<reference evidence="2 4" key="2">
    <citation type="submission" date="2018-08" db="EMBL/GenBank/DDBJ databases">
        <title>A genome reference for cultivated species of the human gut microbiota.</title>
        <authorList>
            <person name="Zou Y."/>
            <person name="Xue W."/>
            <person name="Luo G."/>
        </authorList>
    </citation>
    <scope>NUCLEOTIDE SEQUENCE [LARGE SCALE GENOMIC DNA]</scope>
    <source>
        <strain evidence="2 4">OM03-4</strain>
    </source>
</reference>
<organism evidence="1 3">
    <name type="scientific">Bacteroides uniformis</name>
    <dbReference type="NCBI Taxonomy" id="820"/>
    <lineage>
        <taxon>Bacteria</taxon>
        <taxon>Pseudomonadati</taxon>
        <taxon>Bacteroidota</taxon>
        <taxon>Bacteroidia</taxon>
        <taxon>Bacteroidales</taxon>
        <taxon>Bacteroidaceae</taxon>
        <taxon>Bacteroides</taxon>
    </lineage>
</organism>
<dbReference type="Proteomes" id="UP000095614">
    <property type="component" value="Unassembled WGS sequence"/>
</dbReference>
<accession>A0A174P4P1</accession>
<dbReference type="Proteomes" id="UP000260759">
    <property type="component" value="Unassembled WGS sequence"/>
</dbReference>
<gene>
    <name evidence="2" type="ORF">DXB37_16785</name>
    <name evidence="1" type="ORF">ERS852462_03950</name>
</gene>